<comment type="caution">
    <text evidence="1">The sequence shown here is derived from an EMBL/GenBank/DDBJ whole genome shotgun (WGS) entry which is preliminary data.</text>
</comment>
<accession>B1V554</accession>
<organism evidence="1 2">
    <name type="scientific">Clostridium perfringens D str. JGS1721</name>
    <dbReference type="NCBI Taxonomy" id="488537"/>
    <lineage>
        <taxon>Bacteria</taxon>
        <taxon>Bacillati</taxon>
        <taxon>Bacillota</taxon>
        <taxon>Clostridia</taxon>
        <taxon>Eubacteriales</taxon>
        <taxon>Clostridiaceae</taxon>
        <taxon>Clostridium</taxon>
    </lineage>
</organism>
<reference evidence="1 2" key="1">
    <citation type="submission" date="2008-03" db="EMBL/GenBank/DDBJ databases">
        <authorList>
            <person name="Paulsen I."/>
            <person name="Sebastian Y."/>
        </authorList>
    </citation>
    <scope>NUCLEOTIDE SEQUENCE [LARGE SCALE GENOMIC DNA]</scope>
    <source>
        <strain evidence="2">D str. JGS1721</strain>
    </source>
</reference>
<dbReference type="RefSeq" id="WP_003475488.1">
    <property type="nucleotide sequence ID" value="NZ_ABOO01000030.1"/>
</dbReference>
<sequence length="139" mass="16254">MNKIKKSNWTKEDDLKVIELFYLGYTAREIGAEIDRSKEGVQKRIQLLTRKGVIDKNKINRLVFKNKESLRLRENLPKQTKKEINKALNHESNKYIAGSSLGKQCKSAYENYSGGKRLKKETEDMVYPRDMPKYIKTIV</sequence>
<evidence type="ECO:0000313" key="1">
    <source>
        <dbReference type="EMBL" id="EDT71049.1"/>
    </source>
</evidence>
<dbReference type="EMBL" id="ABOO01000030">
    <property type="protein sequence ID" value="EDT71049.1"/>
    <property type="molecule type" value="Genomic_DNA"/>
</dbReference>
<dbReference type="AlphaFoldDB" id="B1V554"/>
<name>B1V554_CLOPF</name>
<protein>
    <submittedName>
        <fullName evidence="1">Uncharacterized protein</fullName>
    </submittedName>
</protein>
<evidence type="ECO:0000313" key="2">
    <source>
        <dbReference type="Proteomes" id="UP000003188"/>
    </source>
</evidence>
<dbReference type="Proteomes" id="UP000003188">
    <property type="component" value="Unassembled WGS sequence"/>
</dbReference>
<gene>
    <name evidence="1" type="ORF">CJD_1621</name>
</gene>
<proteinExistence type="predicted"/>